<dbReference type="Proteomes" id="UP000198658">
    <property type="component" value="Unassembled WGS sequence"/>
</dbReference>
<evidence type="ECO:0000313" key="6">
    <source>
        <dbReference type="Proteomes" id="UP000198658"/>
    </source>
</evidence>
<comment type="cofactor">
    <cofactor evidence="1">
        <name>L-ascorbate</name>
        <dbReference type="ChEBI" id="CHEBI:38290"/>
    </cofactor>
</comment>
<keyword evidence="6" id="KW-1185">Reference proteome</keyword>
<evidence type="ECO:0000256" key="1">
    <source>
        <dbReference type="ARBA" id="ARBA00001961"/>
    </source>
</evidence>
<dbReference type="EMBL" id="FNQO01000003">
    <property type="protein sequence ID" value="SEA34942.1"/>
    <property type="molecule type" value="Genomic_DNA"/>
</dbReference>
<dbReference type="AlphaFoldDB" id="A0A1H4AH60"/>
<dbReference type="Gene3D" id="2.60.120.620">
    <property type="entry name" value="q2cbj1_9rhob like domain"/>
    <property type="match status" value="1"/>
</dbReference>
<name>A0A1H4AH60_9GAMM</name>
<dbReference type="InterPro" id="IPR039558">
    <property type="entry name" value="TPA1/OFD1_N"/>
</dbReference>
<dbReference type="RefSeq" id="WP_091389670.1">
    <property type="nucleotide sequence ID" value="NZ_FNQO01000003.1"/>
</dbReference>
<dbReference type="GO" id="GO:0005737">
    <property type="term" value="C:cytoplasm"/>
    <property type="evidence" value="ECO:0007669"/>
    <property type="project" value="TreeGrafter"/>
</dbReference>
<keyword evidence="3" id="KW-0560">Oxidoreductase</keyword>
<evidence type="ECO:0000313" key="5">
    <source>
        <dbReference type="EMBL" id="SEA34942.1"/>
    </source>
</evidence>
<feature type="domain" description="Prolyl 4-hydroxylase alpha subunit" evidence="4">
    <location>
        <begin position="69"/>
        <end position="229"/>
    </location>
</feature>
<organism evidence="5 6">
    <name type="scientific">Microbulbifer marinus</name>
    <dbReference type="NCBI Taxonomy" id="658218"/>
    <lineage>
        <taxon>Bacteria</taxon>
        <taxon>Pseudomonadati</taxon>
        <taxon>Pseudomonadota</taxon>
        <taxon>Gammaproteobacteria</taxon>
        <taxon>Cellvibrionales</taxon>
        <taxon>Microbulbiferaceae</taxon>
        <taxon>Microbulbifer</taxon>
    </lineage>
</organism>
<dbReference type="InterPro" id="IPR006620">
    <property type="entry name" value="Pro_4_hyd_alph"/>
</dbReference>
<dbReference type="Pfam" id="PF13661">
    <property type="entry name" value="2OG-FeII_Oxy_4"/>
    <property type="match status" value="1"/>
</dbReference>
<proteinExistence type="predicted"/>
<evidence type="ECO:0000259" key="4">
    <source>
        <dbReference type="SMART" id="SM00702"/>
    </source>
</evidence>
<sequence length="232" mass="26671">MQYRLNHELDIEAWTPEYAKDMRCRVTNILDPESARTMTQTILENAEFKQAHISENKYREISKEEFSKLDIAKRQALVREVYTLAREGIGFWYGRQGLNKGITGPLEEIRQWLGSEETLDAVRKVTGIASLTPPSAQITSFAPGDFLTRHKDDVTAEKRKVAFVLNLTENWHPDWGGLLQFFRDSGETRDSWSPVFNSLCLFDVKHVHSVTCIAPFSPKVRLAISGWFHEKI</sequence>
<dbReference type="GO" id="GO:0031418">
    <property type="term" value="F:L-ascorbic acid binding"/>
    <property type="evidence" value="ECO:0007669"/>
    <property type="project" value="InterPro"/>
</dbReference>
<dbReference type="SMART" id="SM00702">
    <property type="entry name" value="P4Hc"/>
    <property type="match status" value="1"/>
</dbReference>
<gene>
    <name evidence="5" type="ORF">SAMN05216562_2765</name>
</gene>
<dbReference type="GO" id="GO:0005506">
    <property type="term" value="F:iron ion binding"/>
    <property type="evidence" value="ECO:0007669"/>
    <property type="project" value="InterPro"/>
</dbReference>
<reference evidence="6" key="1">
    <citation type="submission" date="2016-10" db="EMBL/GenBank/DDBJ databases">
        <authorList>
            <person name="Varghese N."/>
            <person name="Submissions S."/>
        </authorList>
    </citation>
    <scope>NUCLEOTIDE SEQUENCE [LARGE SCALE GENOMIC DNA]</scope>
    <source>
        <strain evidence="6">CGMCC 1.10657</strain>
    </source>
</reference>
<dbReference type="GO" id="GO:0006449">
    <property type="term" value="P:regulation of translational termination"/>
    <property type="evidence" value="ECO:0007669"/>
    <property type="project" value="TreeGrafter"/>
</dbReference>
<dbReference type="PANTHER" id="PTHR12117:SF0">
    <property type="entry name" value="PROLYL 3-HYDROXYLASE OGFOD1"/>
    <property type="match status" value="1"/>
</dbReference>
<dbReference type="GO" id="GO:0031543">
    <property type="term" value="F:peptidyl-proline dioxygenase activity"/>
    <property type="evidence" value="ECO:0007669"/>
    <property type="project" value="TreeGrafter"/>
</dbReference>
<keyword evidence="2" id="KW-0223">Dioxygenase</keyword>
<dbReference type="PANTHER" id="PTHR12117">
    <property type="entry name" value="HISTONE ACETYLTRANSFERASE COMPLEX"/>
    <property type="match status" value="1"/>
</dbReference>
<dbReference type="InterPro" id="IPR051842">
    <property type="entry name" value="uS12_prolyl_hydroxylase"/>
</dbReference>
<dbReference type="OrthoDB" id="9783171at2"/>
<accession>A0A1H4AH60</accession>
<evidence type="ECO:0000256" key="3">
    <source>
        <dbReference type="ARBA" id="ARBA00023002"/>
    </source>
</evidence>
<protein>
    <submittedName>
        <fullName evidence="5">Proline 4-hydroxylase (Includes Rps23 Pro-64 3,4-dihydroxylase Tpa1), contains SM-20 domain</fullName>
    </submittedName>
</protein>
<evidence type="ECO:0000256" key="2">
    <source>
        <dbReference type="ARBA" id="ARBA00022964"/>
    </source>
</evidence>
<dbReference type="STRING" id="658218.SAMN05216562_2765"/>